<dbReference type="Gene3D" id="3.80.10.10">
    <property type="entry name" value="Ribonuclease Inhibitor"/>
    <property type="match status" value="1"/>
</dbReference>
<dbReference type="InterPro" id="IPR032675">
    <property type="entry name" value="LRR_dom_sf"/>
</dbReference>
<accession>A0A409VHW4</accession>
<dbReference type="AlphaFoldDB" id="A0A409VHW4"/>
<dbReference type="SUPFAM" id="SSF52047">
    <property type="entry name" value="RNI-like"/>
    <property type="match status" value="1"/>
</dbReference>
<evidence type="ECO:0000313" key="2">
    <source>
        <dbReference type="EMBL" id="PPQ65830.1"/>
    </source>
</evidence>
<comment type="caution">
    <text evidence="2">The sequence shown here is derived from an EMBL/GenBank/DDBJ whole genome shotgun (WGS) entry which is preliminary data.</text>
</comment>
<gene>
    <name evidence="2" type="ORF">CVT24_012057</name>
</gene>
<sequence>MLFVSPSPLQHFSPPHTSKAKAMRDMYSPSRSPHFMGPSKPISKPRSIYKIPVEIWQHIFLFFSSFEGIPELEEIESSLGRPTQTPSSARGRNMIPHSPLVLTQVCRHWRAISLNLPELWTSLFVKGPDLLFGTDHYTLQRKLQNRSQAIKYRLSLSKTLKLKICISCDRVQDAKQLIHAIMPFSKRWDVLSLQVPLEALSELSMMTSRDTPSLTSLRIQPPAVPGPKGASPMLSFNPFHLITTSPSLKSLSCSVLPSPMTFKSLEFLEELRLDLNPCETMSTLYLLQSCSQLRKLTLSGNGVTDRGYEQPEHPLVLTHLETLSLEHPVGRQSLLRSLSLPRLRHVWLGGRCGPGAGASTLLLKELKDLMQRSDVWSLESLVVALENHSPRPDLFLSFLASNPDLKTLRIDDTWNSTKPVINSNLLRALTLPEPQLQSAGMDSRCILLPRLRRVSLVMCPNNVEQDLARFLYSRSIRTDYTTPLKSIQLSSKRRLSSGLISAIESHRRRGSNVLLRFAEQNPNEDWLAFRT</sequence>
<evidence type="ECO:0000313" key="3">
    <source>
        <dbReference type="Proteomes" id="UP000284842"/>
    </source>
</evidence>
<feature type="region of interest" description="Disordered" evidence="1">
    <location>
        <begin position="12"/>
        <end position="39"/>
    </location>
</feature>
<keyword evidence="3" id="KW-1185">Reference proteome</keyword>
<evidence type="ECO:0000256" key="1">
    <source>
        <dbReference type="SAM" id="MobiDB-lite"/>
    </source>
</evidence>
<organism evidence="2 3">
    <name type="scientific">Panaeolus cyanescens</name>
    <dbReference type="NCBI Taxonomy" id="181874"/>
    <lineage>
        <taxon>Eukaryota</taxon>
        <taxon>Fungi</taxon>
        <taxon>Dikarya</taxon>
        <taxon>Basidiomycota</taxon>
        <taxon>Agaricomycotina</taxon>
        <taxon>Agaricomycetes</taxon>
        <taxon>Agaricomycetidae</taxon>
        <taxon>Agaricales</taxon>
        <taxon>Agaricineae</taxon>
        <taxon>Galeropsidaceae</taxon>
        <taxon>Panaeolus</taxon>
    </lineage>
</organism>
<reference evidence="2 3" key="1">
    <citation type="journal article" date="2018" name="Evol. Lett.">
        <title>Horizontal gene cluster transfer increased hallucinogenic mushroom diversity.</title>
        <authorList>
            <person name="Reynolds H.T."/>
            <person name="Vijayakumar V."/>
            <person name="Gluck-Thaler E."/>
            <person name="Korotkin H.B."/>
            <person name="Matheny P.B."/>
            <person name="Slot J.C."/>
        </authorList>
    </citation>
    <scope>NUCLEOTIDE SEQUENCE [LARGE SCALE GENOMIC DNA]</scope>
    <source>
        <strain evidence="2 3">2629</strain>
    </source>
</reference>
<name>A0A409VHW4_9AGAR</name>
<dbReference type="OrthoDB" id="2269034at2759"/>
<protein>
    <submittedName>
        <fullName evidence="2">Uncharacterized protein</fullName>
    </submittedName>
</protein>
<dbReference type="Proteomes" id="UP000284842">
    <property type="component" value="Unassembled WGS sequence"/>
</dbReference>
<dbReference type="InParanoid" id="A0A409VHW4"/>
<proteinExistence type="predicted"/>
<dbReference type="EMBL" id="NHTK01006057">
    <property type="protein sequence ID" value="PPQ65830.1"/>
    <property type="molecule type" value="Genomic_DNA"/>
</dbReference>